<sequence length="148" mass="17188">MPHHTLFTTDFDGTAKLRRILIAYSVHVNPIIGYCQAMNFIAAMLLVVFDGNEIHSLMGLICIIDHYFPPQYYDQQLTGARADQFLLRDLVTNRLRCDPKVILSEQIMDEITNSVTLNWFLSLFHNAVPWQHRAYLHYKSKLYICGVQ</sequence>
<evidence type="ECO:0000313" key="3">
    <source>
        <dbReference type="EMBL" id="RWS26823.1"/>
    </source>
</evidence>
<dbReference type="PANTHER" id="PTHR47219:SF20">
    <property type="entry name" value="TBC1 DOMAIN FAMILY MEMBER 2B"/>
    <property type="match status" value="1"/>
</dbReference>
<dbReference type="SUPFAM" id="SSF47923">
    <property type="entry name" value="Ypt/Rab-GAP domain of gyp1p"/>
    <property type="match status" value="1"/>
</dbReference>
<dbReference type="AlphaFoldDB" id="A0A443SH19"/>
<keyword evidence="1" id="KW-0472">Membrane</keyword>
<dbReference type="InterPro" id="IPR000195">
    <property type="entry name" value="Rab-GAP-TBC_dom"/>
</dbReference>
<dbReference type="InterPro" id="IPR050302">
    <property type="entry name" value="Rab_GAP_TBC_domain"/>
</dbReference>
<dbReference type="GO" id="GO:0031267">
    <property type="term" value="F:small GTPase binding"/>
    <property type="evidence" value="ECO:0007669"/>
    <property type="project" value="TreeGrafter"/>
</dbReference>
<evidence type="ECO:0000313" key="4">
    <source>
        <dbReference type="Proteomes" id="UP000288716"/>
    </source>
</evidence>
<dbReference type="Gene3D" id="1.10.8.270">
    <property type="entry name" value="putative rabgap domain of human tbc1 domain family member 14 like domains"/>
    <property type="match status" value="1"/>
</dbReference>
<keyword evidence="4" id="KW-1185">Reference proteome</keyword>
<name>A0A443SH19_9ACAR</name>
<dbReference type="VEuPathDB" id="VectorBase:LDEU005217"/>
<comment type="caution">
    <text evidence="3">The sequence shown here is derived from an EMBL/GenBank/DDBJ whole genome shotgun (WGS) entry which is preliminary data.</text>
</comment>
<proteinExistence type="predicted"/>
<dbReference type="GO" id="GO:0005096">
    <property type="term" value="F:GTPase activator activity"/>
    <property type="evidence" value="ECO:0007669"/>
    <property type="project" value="TreeGrafter"/>
</dbReference>
<dbReference type="Proteomes" id="UP000288716">
    <property type="component" value="Unassembled WGS sequence"/>
</dbReference>
<dbReference type="InterPro" id="IPR035969">
    <property type="entry name" value="Rab-GAP_TBC_sf"/>
</dbReference>
<evidence type="ECO:0000259" key="2">
    <source>
        <dbReference type="PROSITE" id="PS50086"/>
    </source>
</evidence>
<dbReference type="STRING" id="299467.A0A443SH19"/>
<dbReference type="PANTHER" id="PTHR47219">
    <property type="entry name" value="RAB GTPASE-ACTIVATING PROTEIN 1-LIKE"/>
    <property type="match status" value="1"/>
</dbReference>
<feature type="transmembrane region" description="Helical" evidence="1">
    <location>
        <begin position="31"/>
        <end position="49"/>
    </location>
</feature>
<keyword evidence="1" id="KW-1133">Transmembrane helix</keyword>
<gene>
    <name evidence="3" type="ORF">B4U80_01663</name>
</gene>
<protein>
    <recommendedName>
        <fullName evidence="2">Rab-GAP TBC domain-containing protein</fullName>
    </recommendedName>
</protein>
<feature type="domain" description="Rab-GAP TBC" evidence="2">
    <location>
        <begin position="1"/>
        <end position="146"/>
    </location>
</feature>
<accession>A0A443SH19</accession>
<organism evidence="3 4">
    <name type="scientific">Leptotrombidium deliense</name>
    <dbReference type="NCBI Taxonomy" id="299467"/>
    <lineage>
        <taxon>Eukaryota</taxon>
        <taxon>Metazoa</taxon>
        <taxon>Ecdysozoa</taxon>
        <taxon>Arthropoda</taxon>
        <taxon>Chelicerata</taxon>
        <taxon>Arachnida</taxon>
        <taxon>Acari</taxon>
        <taxon>Acariformes</taxon>
        <taxon>Trombidiformes</taxon>
        <taxon>Prostigmata</taxon>
        <taxon>Anystina</taxon>
        <taxon>Parasitengona</taxon>
        <taxon>Trombiculoidea</taxon>
        <taxon>Trombiculidae</taxon>
        <taxon>Leptotrombidium</taxon>
    </lineage>
</organism>
<dbReference type="Pfam" id="PF00566">
    <property type="entry name" value="RabGAP-TBC"/>
    <property type="match status" value="1"/>
</dbReference>
<dbReference type="EMBL" id="NCKV01002450">
    <property type="protein sequence ID" value="RWS26823.1"/>
    <property type="molecule type" value="Genomic_DNA"/>
</dbReference>
<keyword evidence="1" id="KW-0812">Transmembrane</keyword>
<evidence type="ECO:0000256" key="1">
    <source>
        <dbReference type="SAM" id="Phobius"/>
    </source>
</evidence>
<dbReference type="PROSITE" id="PS50086">
    <property type="entry name" value="TBC_RABGAP"/>
    <property type="match status" value="1"/>
</dbReference>
<dbReference type="OrthoDB" id="289721at2759"/>
<reference evidence="3 4" key="1">
    <citation type="journal article" date="2018" name="Gigascience">
        <title>Genomes of trombidid mites reveal novel predicted allergens and laterally-transferred genes associated with secondary metabolism.</title>
        <authorList>
            <person name="Dong X."/>
            <person name="Chaisiri K."/>
            <person name="Xia D."/>
            <person name="Armstrong S.D."/>
            <person name="Fang Y."/>
            <person name="Donnelly M.J."/>
            <person name="Kadowaki T."/>
            <person name="McGarry J.W."/>
            <person name="Darby A.C."/>
            <person name="Makepeace B.L."/>
        </authorList>
    </citation>
    <scope>NUCLEOTIDE SEQUENCE [LARGE SCALE GENOMIC DNA]</scope>
    <source>
        <strain evidence="3">UoL-UT</strain>
    </source>
</reference>